<dbReference type="VEuPathDB" id="FungiDB:VP01_1822g5"/>
<dbReference type="Proteomes" id="UP000037035">
    <property type="component" value="Unassembled WGS sequence"/>
</dbReference>
<proteinExistence type="predicted"/>
<evidence type="ECO:0000256" key="1">
    <source>
        <dbReference type="SAM" id="SignalP"/>
    </source>
</evidence>
<evidence type="ECO:0000313" key="3">
    <source>
        <dbReference type="Proteomes" id="UP000037035"/>
    </source>
</evidence>
<evidence type="ECO:0000313" key="2">
    <source>
        <dbReference type="EMBL" id="KNZ58986.1"/>
    </source>
</evidence>
<comment type="caution">
    <text evidence="2">The sequence shown here is derived from an EMBL/GenBank/DDBJ whole genome shotgun (WGS) entry which is preliminary data.</text>
</comment>
<keyword evidence="1" id="KW-0732">Signal</keyword>
<dbReference type="AlphaFoldDB" id="A0A0L6VDY5"/>
<organism evidence="2 3">
    <name type="scientific">Puccinia sorghi</name>
    <dbReference type="NCBI Taxonomy" id="27349"/>
    <lineage>
        <taxon>Eukaryota</taxon>
        <taxon>Fungi</taxon>
        <taxon>Dikarya</taxon>
        <taxon>Basidiomycota</taxon>
        <taxon>Pucciniomycotina</taxon>
        <taxon>Pucciniomycetes</taxon>
        <taxon>Pucciniales</taxon>
        <taxon>Pucciniaceae</taxon>
        <taxon>Puccinia</taxon>
    </lineage>
</organism>
<feature type="signal peptide" evidence="1">
    <location>
        <begin position="1"/>
        <end position="27"/>
    </location>
</feature>
<dbReference type="EMBL" id="LAVV01006640">
    <property type="protein sequence ID" value="KNZ58986.1"/>
    <property type="molecule type" value="Genomic_DNA"/>
</dbReference>
<keyword evidence="3" id="KW-1185">Reference proteome</keyword>
<protein>
    <submittedName>
        <fullName evidence="2">Putative signal peptide protein</fullName>
    </submittedName>
</protein>
<gene>
    <name evidence="2" type="ORF">VP01_1822g5</name>
</gene>
<sequence>MCFAAHKNQFIILISWWLTLKYKCLRSNLVDYLSGKIYTNQIPRRCLIEIRIKKFLNLLKETTNFSINISSGHIIVHWLYISTTNHNTMIHCNIVKPVERQTSSVLLLTEYPPTLHSSAHFIYWNHVVMIGSNIIKLLNVAKAMMPYFLVHLPRLCTLLAGDGLGPWNPSTATIPWAGDGVRRMFCHGKIRNID</sequence>
<feature type="chain" id="PRO_5005568472" evidence="1">
    <location>
        <begin position="28"/>
        <end position="194"/>
    </location>
</feature>
<accession>A0A0L6VDY5</accession>
<name>A0A0L6VDY5_9BASI</name>
<reference evidence="2 3" key="1">
    <citation type="submission" date="2015-08" db="EMBL/GenBank/DDBJ databases">
        <title>Next Generation Sequencing and Analysis of the Genome of Puccinia sorghi L Schw, the Causal Agent of Maize Common Rust.</title>
        <authorList>
            <person name="Rochi L."/>
            <person name="Burguener G."/>
            <person name="Darino M."/>
            <person name="Turjanski A."/>
            <person name="Kreff E."/>
            <person name="Dieguez M.J."/>
            <person name="Sacco F."/>
        </authorList>
    </citation>
    <scope>NUCLEOTIDE SEQUENCE [LARGE SCALE GENOMIC DNA]</scope>
    <source>
        <strain evidence="2 3">RO10H11247</strain>
    </source>
</reference>